<keyword evidence="2" id="KW-1185">Reference proteome</keyword>
<proteinExistence type="predicted"/>
<evidence type="ECO:0000313" key="1">
    <source>
        <dbReference type="EMBL" id="KAK7479815.1"/>
    </source>
</evidence>
<protein>
    <submittedName>
        <fullName evidence="1">Uncharacterized protein</fullName>
    </submittedName>
</protein>
<dbReference type="Proteomes" id="UP001519460">
    <property type="component" value="Unassembled WGS sequence"/>
</dbReference>
<organism evidence="1 2">
    <name type="scientific">Batillaria attramentaria</name>
    <dbReference type="NCBI Taxonomy" id="370345"/>
    <lineage>
        <taxon>Eukaryota</taxon>
        <taxon>Metazoa</taxon>
        <taxon>Spiralia</taxon>
        <taxon>Lophotrochozoa</taxon>
        <taxon>Mollusca</taxon>
        <taxon>Gastropoda</taxon>
        <taxon>Caenogastropoda</taxon>
        <taxon>Sorbeoconcha</taxon>
        <taxon>Cerithioidea</taxon>
        <taxon>Batillariidae</taxon>
        <taxon>Batillaria</taxon>
    </lineage>
</organism>
<evidence type="ECO:0000313" key="2">
    <source>
        <dbReference type="Proteomes" id="UP001519460"/>
    </source>
</evidence>
<accession>A0ABD0JZ07</accession>
<gene>
    <name evidence="1" type="ORF">BaRGS_00028995</name>
</gene>
<reference evidence="1 2" key="1">
    <citation type="journal article" date="2023" name="Sci. Data">
        <title>Genome assembly of the Korean intertidal mud-creeper Batillaria attramentaria.</title>
        <authorList>
            <person name="Patra A.K."/>
            <person name="Ho P.T."/>
            <person name="Jun S."/>
            <person name="Lee S.J."/>
            <person name="Kim Y."/>
            <person name="Won Y.J."/>
        </authorList>
    </citation>
    <scope>NUCLEOTIDE SEQUENCE [LARGE SCALE GENOMIC DNA]</scope>
    <source>
        <strain evidence="1">Wonlab-2016</strain>
    </source>
</reference>
<name>A0ABD0JZ07_9CAEN</name>
<sequence>MVVNDCHSIIRKRLEKESLGRASNKGTTKKKSLEEKRDIILTWLSKHAEESLIICKAAGQVIQCPKIPAQQTMGVRVSPFQLRLRVSVAVTAEAI</sequence>
<comment type="caution">
    <text evidence="1">The sequence shown here is derived from an EMBL/GenBank/DDBJ whole genome shotgun (WGS) entry which is preliminary data.</text>
</comment>
<dbReference type="EMBL" id="JACVVK020000295">
    <property type="protein sequence ID" value="KAK7479815.1"/>
    <property type="molecule type" value="Genomic_DNA"/>
</dbReference>
<dbReference type="AlphaFoldDB" id="A0ABD0JZ07"/>